<name>A0A8B9GMW3_ASTMX</name>
<keyword evidence="2" id="KW-0342">GTP-binding</keyword>
<dbReference type="InterPro" id="IPR027417">
    <property type="entry name" value="P-loop_NTPase"/>
</dbReference>
<evidence type="ECO:0000256" key="3">
    <source>
        <dbReference type="PROSITE-ProRule" id="PRU01052"/>
    </source>
</evidence>
<feature type="domain" description="GB1/RHD3-type G" evidence="4">
    <location>
        <begin position="34"/>
        <end position="256"/>
    </location>
</feature>
<protein>
    <recommendedName>
        <fullName evidence="4">GB1/RHD3-type G domain-containing protein</fullName>
    </recommendedName>
</protein>
<dbReference type="Gene3D" id="3.40.50.300">
    <property type="entry name" value="P-loop containing nucleotide triphosphate hydrolases"/>
    <property type="match status" value="2"/>
</dbReference>
<dbReference type="Proteomes" id="UP000694621">
    <property type="component" value="Unplaced"/>
</dbReference>
<evidence type="ECO:0000313" key="6">
    <source>
        <dbReference type="Proteomes" id="UP000694621"/>
    </source>
</evidence>
<dbReference type="CDD" id="cd01851">
    <property type="entry name" value="GBP"/>
    <property type="match status" value="1"/>
</dbReference>
<dbReference type="InterPro" id="IPR015894">
    <property type="entry name" value="Guanylate-bd_N"/>
</dbReference>
<organism evidence="5 6">
    <name type="scientific">Astyanax mexicanus</name>
    <name type="common">Blind cave fish</name>
    <name type="synonym">Astyanax fasciatus mexicanus</name>
    <dbReference type="NCBI Taxonomy" id="7994"/>
    <lineage>
        <taxon>Eukaryota</taxon>
        <taxon>Metazoa</taxon>
        <taxon>Chordata</taxon>
        <taxon>Craniata</taxon>
        <taxon>Vertebrata</taxon>
        <taxon>Euteleostomi</taxon>
        <taxon>Actinopterygii</taxon>
        <taxon>Neopterygii</taxon>
        <taxon>Teleostei</taxon>
        <taxon>Ostariophysi</taxon>
        <taxon>Characiformes</taxon>
        <taxon>Characoidei</taxon>
        <taxon>Acestrorhamphidae</taxon>
        <taxon>Acestrorhamphinae</taxon>
        <taxon>Astyanax</taxon>
    </lineage>
</organism>
<evidence type="ECO:0000313" key="5">
    <source>
        <dbReference type="Ensembl" id="ENSAMXP00005000618.1"/>
    </source>
</evidence>
<comment type="similarity">
    <text evidence="3">Belongs to the TRAFAC class dynamin-like GTPase superfamily. GB1/RHD3 GTPase family.</text>
</comment>
<dbReference type="GO" id="GO:0003924">
    <property type="term" value="F:GTPase activity"/>
    <property type="evidence" value="ECO:0007669"/>
    <property type="project" value="InterPro"/>
</dbReference>
<dbReference type="PANTHER" id="PTHR10751">
    <property type="entry name" value="GUANYLATE BINDING PROTEIN"/>
    <property type="match status" value="1"/>
</dbReference>
<keyword evidence="1" id="KW-0547">Nucleotide-binding</keyword>
<dbReference type="PROSITE" id="PS51715">
    <property type="entry name" value="G_GB1_RHD3"/>
    <property type="match status" value="1"/>
</dbReference>
<evidence type="ECO:0000256" key="1">
    <source>
        <dbReference type="ARBA" id="ARBA00022741"/>
    </source>
</evidence>
<dbReference type="Pfam" id="PF02263">
    <property type="entry name" value="GBP"/>
    <property type="match status" value="2"/>
</dbReference>
<dbReference type="GO" id="GO:0005525">
    <property type="term" value="F:GTP binding"/>
    <property type="evidence" value="ECO:0007669"/>
    <property type="project" value="UniProtKB-KW"/>
</dbReference>
<evidence type="ECO:0000259" key="4">
    <source>
        <dbReference type="PROSITE" id="PS51715"/>
    </source>
</evidence>
<dbReference type="InterPro" id="IPR030386">
    <property type="entry name" value="G_GB1_RHD3_dom"/>
</dbReference>
<reference evidence="5" key="1">
    <citation type="submission" date="2025-08" db="UniProtKB">
        <authorList>
            <consortium name="Ensembl"/>
        </authorList>
    </citation>
    <scope>IDENTIFICATION</scope>
</reference>
<sequence>MSGDPMVNPVCLVENVGSSFCVSDDAIRYLEQISQPVVVVSVVGLYRTGKSYLMNRLAGKQTGFALGSTIESETKGIWMWCVPHPNKPDHTLVLLDTEGLGDVKKVRTQNFSKRFVTQLAEHIKVKSPTPAEGVENKEEEEEEEDSQFVKFFPNFIWAVRDFSLELTTREKGPIKEDEYLDNAVQLKKGISQKISDYNVPRQCIRSYFPSRKCFVFPMPATPESMSKLENLGEANLHPGFLEVSQRFCDHVFTESRVKTLKGGHRVTGRSECFTTLYTFNPFLYSDLITYLM</sequence>
<dbReference type="AlphaFoldDB" id="A0A8B9GMW3"/>
<dbReference type="SUPFAM" id="SSF52540">
    <property type="entry name" value="P-loop containing nucleoside triphosphate hydrolases"/>
    <property type="match status" value="1"/>
</dbReference>
<accession>A0A8B9GMW3</accession>
<proteinExistence type="inferred from homology"/>
<dbReference type="Ensembl" id="ENSAMXT00005000698.1">
    <property type="protein sequence ID" value="ENSAMXP00005000618.1"/>
    <property type="gene ID" value="ENSAMXG00005000368.1"/>
</dbReference>
<evidence type="ECO:0000256" key="2">
    <source>
        <dbReference type="ARBA" id="ARBA00023134"/>
    </source>
</evidence>